<dbReference type="AlphaFoldDB" id="A0A328WT52"/>
<dbReference type="Pfam" id="PF18962">
    <property type="entry name" value="Por_Secre_tail"/>
    <property type="match status" value="1"/>
</dbReference>
<dbReference type="OrthoDB" id="1373043at2"/>
<feature type="chain" id="PRO_5016357630" evidence="2">
    <location>
        <begin position="21"/>
        <end position="339"/>
    </location>
</feature>
<evidence type="ECO:0000313" key="5">
    <source>
        <dbReference type="Proteomes" id="UP000249518"/>
    </source>
</evidence>
<organism evidence="4 5">
    <name type="scientific">Flavobacterium lacus</name>
    <dbReference type="NCBI Taxonomy" id="1353778"/>
    <lineage>
        <taxon>Bacteria</taxon>
        <taxon>Pseudomonadati</taxon>
        <taxon>Bacteroidota</taxon>
        <taxon>Flavobacteriia</taxon>
        <taxon>Flavobacteriales</taxon>
        <taxon>Flavobacteriaceae</taxon>
        <taxon>Flavobacterium</taxon>
    </lineage>
</organism>
<dbReference type="EMBL" id="QLSV01000017">
    <property type="protein sequence ID" value="RAR46558.1"/>
    <property type="molecule type" value="Genomic_DNA"/>
</dbReference>
<keyword evidence="5" id="KW-1185">Reference proteome</keyword>
<sequence>MKKTLLIALQVFFFYQISVANNVGNFEENNKNCSFILSERIDTVTPIFNNGSDTIQFCNGSTIPMLPTTSENGITGTWSPSTIDNTTSGNYVFTPNQGQDATAFTLQVIIISSITPNFSTNLTIYMGDNVPPLSLVSPNGVVGTWIPAVIDNTISGTYTFIPEPNQCASPITLVVDVIPIANPVAPSPQTFNAGSTLADIVITPSNVLWYDTFDDAQADVNRLSLSLPLENNKTYYAVNDDGEYRSQPFPVTVIVTLNTANIELQNLKFYPNPVSSTLTISTSFPIQSIEIYNLLGQRLINESYDATEVNVNVSNLPSALYLVKIKSENQTKEFKIVKE</sequence>
<comment type="caution">
    <text evidence="4">The sequence shown here is derived from an EMBL/GenBank/DDBJ whole genome shotgun (WGS) entry which is preliminary data.</text>
</comment>
<dbReference type="InterPro" id="IPR014755">
    <property type="entry name" value="Cu-Rt/internalin_Ig-like"/>
</dbReference>
<evidence type="ECO:0000259" key="3">
    <source>
        <dbReference type="Pfam" id="PF18962"/>
    </source>
</evidence>
<dbReference type="Proteomes" id="UP000249518">
    <property type="component" value="Unassembled WGS sequence"/>
</dbReference>
<evidence type="ECO:0000256" key="2">
    <source>
        <dbReference type="SAM" id="SignalP"/>
    </source>
</evidence>
<accession>A0A328WT52</accession>
<keyword evidence="1 2" id="KW-0732">Signal</keyword>
<dbReference type="InterPro" id="IPR026444">
    <property type="entry name" value="Secre_tail"/>
</dbReference>
<reference evidence="4 5" key="1">
    <citation type="submission" date="2018-06" db="EMBL/GenBank/DDBJ databases">
        <title>Genomic Encyclopedia of Type Strains, Phase III (KMG-III): the genomes of soil and plant-associated and newly described type strains.</title>
        <authorList>
            <person name="Whitman W."/>
        </authorList>
    </citation>
    <scope>NUCLEOTIDE SEQUENCE [LARGE SCALE GENOMIC DNA]</scope>
    <source>
        <strain evidence="4 5">CGMCC 1.12504</strain>
    </source>
</reference>
<feature type="signal peptide" evidence="2">
    <location>
        <begin position="1"/>
        <end position="20"/>
    </location>
</feature>
<gene>
    <name evidence="4" type="ORF">B0I10_11755</name>
</gene>
<proteinExistence type="predicted"/>
<feature type="domain" description="Secretion system C-terminal sorting" evidence="3">
    <location>
        <begin position="270"/>
        <end position="336"/>
    </location>
</feature>
<name>A0A328WT52_9FLAO</name>
<dbReference type="NCBIfam" id="TIGR04183">
    <property type="entry name" value="Por_Secre_tail"/>
    <property type="match status" value="1"/>
</dbReference>
<dbReference type="Gene3D" id="2.60.40.1220">
    <property type="match status" value="2"/>
</dbReference>
<dbReference type="RefSeq" id="WP_112087233.1">
    <property type="nucleotide sequence ID" value="NZ_QLSV01000017.1"/>
</dbReference>
<evidence type="ECO:0000313" key="4">
    <source>
        <dbReference type="EMBL" id="RAR46558.1"/>
    </source>
</evidence>
<protein>
    <submittedName>
        <fullName evidence="4">Putative secreted protein (Por secretion system target)</fullName>
    </submittedName>
</protein>
<evidence type="ECO:0000256" key="1">
    <source>
        <dbReference type="ARBA" id="ARBA00022729"/>
    </source>
</evidence>